<reference evidence="9" key="2">
    <citation type="submission" date="2025-08" db="UniProtKB">
        <authorList>
            <consortium name="RefSeq"/>
        </authorList>
    </citation>
    <scope>IDENTIFICATION</scope>
    <source>
        <tissue evidence="9">Blood</tissue>
    </source>
</reference>
<evidence type="ECO:0000256" key="2">
    <source>
        <dbReference type="ARBA" id="ARBA00022692"/>
    </source>
</evidence>
<name>A0A3Q7NLG8_CALUR</name>
<proteinExistence type="inferred from homology"/>
<dbReference type="GeneID" id="112819201"/>
<evidence type="ECO:0000256" key="1">
    <source>
        <dbReference type="ARBA" id="ARBA00004167"/>
    </source>
</evidence>
<keyword evidence="3" id="KW-1133">Transmembrane helix</keyword>
<dbReference type="PANTHER" id="PTHR21859">
    <property type="entry name" value="ACROSOME-SPECIFIC PROTEIN"/>
    <property type="match status" value="1"/>
</dbReference>
<feature type="non-terminal residue" evidence="9">
    <location>
        <position position="1"/>
    </location>
</feature>
<sequence length="275" mass="29503">LCTSCLLSPLGQHHDTIHFRQLLCPDPFCEVCNSTTAEVNRLLFSEALEDATPSVIPLVSTAPVTDSSFTSFPDFSAVRSGDLLPVPLPEPSPPHPTIFSPNPVTSLADFFLPSPPGQSLPLEPNTLDSEFPVTHSIPQPLAFPPLLLHDIQKGDPVVQLEATLPLNTISALDPTISQDITLLPNLSQARNPTDSFACHHTPPTLSVLPPPDCTLTVTQSKSMSISMKPDPVKSSPDSPGSGQERVPSHISTLQFSARASSPPSTRNLSLERLCY</sequence>
<gene>
    <name evidence="9" type="primary">LOC112819201</name>
</gene>
<dbReference type="Proteomes" id="UP000286641">
    <property type="component" value="Unplaced"/>
</dbReference>
<feature type="compositionally biased region" description="Low complexity" evidence="6">
    <location>
        <begin position="228"/>
        <end position="242"/>
    </location>
</feature>
<dbReference type="InterPro" id="IPR027970">
    <property type="entry name" value="SPATA31-like"/>
</dbReference>
<evidence type="ECO:0000256" key="5">
    <source>
        <dbReference type="ARBA" id="ARBA00035009"/>
    </source>
</evidence>
<comment type="similarity">
    <text evidence="5">Belongs to the SPATA31 family.</text>
</comment>
<evidence type="ECO:0000313" key="9">
    <source>
        <dbReference type="RefSeq" id="XP_025721989.1"/>
    </source>
</evidence>
<evidence type="ECO:0000313" key="8">
    <source>
        <dbReference type="Proteomes" id="UP000286641"/>
    </source>
</evidence>
<feature type="region of interest" description="Disordered" evidence="6">
    <location>
        <begin position="218"/>
        <end position="275"/>
    </location>
</feature>
<accession>A0A3Q7NLG8</accession>
<dbReference type="AlphaFoldDB" id="A0A3Q7NLG8"/>
<feature type="domain" description="SPATA31-like" evidence="7">
    <location>
        <begin position="4"/>
        <end position="63"/>
    </location>
</feature>
<organism evidence="8 9">
    <name type="scientific">Callorhinus ursinus</name>
    <name type="common">Northern fur seal</name>
    <dbReference type="NCBI Taxonomy" id="34884"/>
    <lineage>
        <taxon>Eukaryota</taxon>
        <taxon>Metazoa</taxon>
        <taxon>Chordata</taxon>
        <taxon>Craniata</taxon>
        <taxon>Vertebrata</taxon>
        <taxon>Euteleostomi</taxon>
        <taxon>Mammalia</taxon>
        <taxon>Eutheria</taxon>
        <taxon>Laurasiatheria</taxon>
        <taxon>Carnivora</taxon>
        <taxon>Caniformia</taxon>
        <taxon>Pinnipedia</taxon>
        <taxon>Otariidae</taxon>
        <taxon>Callorhinus</taxon>
    </lineage>
</organism>
<reference key="1">
    <citation type="submission" date="2019-01" db="UniProtKB">
        <authorList>
            <consortium name="RefSeq"/>
        </authorList>
    </citation>
    <scope>IDENTIFICATION</scope>
</reference>
<keyword evidence="2" id="KW-0812">Transmembrane</keyword>
<feature type="compositionally biased region" description="Polar residues" evidence="6">
    <location>
        <begin position="249"/>
        <end position="268"/>
    </location>
</feature>
<keyword evidence="8" id="KW-1185">Reference proteome</keyword>
<protein>
    <submittedName>
        <fullName evidence="9">Spermatogenesis-associated protein 31D3-like</fullName>
    </submittedName>
</protein>
<evidence type="ECO:0000256" key="4">
    <source>
        <dbReference type="ARBA" id="ARBA00023136"/>
    </source>
</evidence>
<comment type="subcellular location">
    <subcellularLocation>
        <location evidence="1">Membrane</location>
        <topology evidence="1">Single-pass membrane protein</topology>
    </subcellularLocation>
</comment>
<keyword evidence="4" id="KW-0472">Membrane</keyword>
<dbReference type="PANTHER" id="PTHR21859:SF12">
    <property type="entry name" value="SPERMATOGENESIS-ASSOCIATED PROTEIN 31D1"/>
    <property type="match status" value="1"/>
</dbReference>
<dbReference type="InParanoid" id="A0A3Q7NLG8"/>
<dbReference type="GO" id="GO:0016020">
    <property type="term" value="C:membrane"/>
    <property type="evidence" value="ECO:0007669"/>
    <property type="project" value="UniProtKB-SubCell"/>
</dbReference>
<evidence type="ECO:0000259" key="7">
    <source>
        <dbReference type="Pfam" id="PF15371"/>
    </source>
</evidence>
<evidence type="ECO:0000256" key="6">
    <source>
        <dbReference type="SAM" id="MobiDB-lite"/>
    </source>
</evidence>
<dbReference type="Pfam" id="PF15371">
    <property type="entry name" value="DUF4599"/>
    <property type="match status" value="1"/>
</dbReference>
<dbReference type="RefSeq" id="XP_025721989.1">
    <property type="nucleotide sequence ID" value="XM_025866204.1"/>
</dbReference>
<evidence type="ECO:0000256" key="3">
    <source>
        <dbReference type="ARBA" id="ARBA00022989"/>
    </source>
</evidence>